<feature type="signal peptide" evidence="1">
    <location>
        <begin position="1"/>
        <end position="21"/>
    </location>
</feature>
<sequence length="186" mass="21281">MRVLPVWTFICCLNFTVLTRAKQVNEQLSTALRDVRVRVPHAVRRGEKAVLKCFYDIEDDSLYSVKWYKGRREFYRYTPKETPPMKVFHFPGVKVRRTSSNESQVVLDAVTMSTSGKYSCEVSADAPSFHTLIAAAELEVIETPHNAPFITGIRPRYRVGDILRGNCTSRHSRPAANLTWTVNNEE</sequence>
<dbReference type="SUPFAM" id="SSF48726">
    <property type="entry name" value="Immunoglobulin"/>
    <property type="match status" value="1"/>
</dbReference>
<protein>
    <recommendedName>
        <fullName evidence="2">Ig-like domain-containing protein</fullName>
    </recommendedName>
</protein>
<dbReference type="GO" id="GO:0008045">
    <property type="term" value="P:motor neuron axon guidance"/>
    <property type="evidence" value="ECO:0007669"/>
    <property type="project" value="TreeGrafter"/>
</dbReference>
<dbReference type="OrthoDB" id="6419989at2759"/>
<dbReference type="PANTHER" id="PTHR21261">
    <property type="entry name" value="BEAT PROTEIN"/>
    <property type="match status" value="1"/>
</dbReference>
<evidence type="ECO:0000313" key="4">
    <source>
        <dbReference type="Proteomes" id="UP000295192"/>
    </source>
</evidence>
<reference evidence="3 4" key="1">
    <citation type="journal article" date="2019" name="J. Hered.">
        <title>An Improved Genome Assembly for Drosophila navojoa, the Basal Species in the mojavensis Cluster.</title>
        <authorList>
            <person name="Vanderlinde T."/>
            <person name="Dupim E.G."/>
            <person name="Nazario-Yepiz N.O."/>
            <person name="Carvalho A.B."/>
        </authorList>
    </citation>
    <scope>NUCLEOTIDE SEQUENCE [LARGE SCALE GENOMIC DNA]</scope>
    <source>
        <strain evidence="3">Navoj_Jal97</strain>
        <tissue evidence="3">Whole organism</tissue>
    </source>
</reference>
<gene>
    <name evidence="3" type="ORF">AWZ03_012435</name>
</gene>
<dbReference type="InterPro" id="IPR036179">
    <property type="entry name" value="Ig-like_dom_sf"/>
</dbReference>
<keyword evidence="4" id="KW-1185">Reference proteome</keyword>
<organism evidence="3 4">
    <name type="scientific">Drosophila navojoa</name>
    <name type="common">Fruit fly</name>
    <dbReference type="NCBI Taxonomy" id="7232"/>
    <lineage>
        <taxon>Eukaryota</taxon>
        <taxon>Metazoa</taxon>
        <taxon>Ecdysozoa</taxon>
        <taxon>Arthropoda</taxon>
        <taxon>Hexapoda</taxon>
        <taxon>Insecta</taxon>
        <taxon>Pterygota</taxon>
        <taxon>Neoptera</taxon>
        <taxon>Endopterygota</taxon>
        <taxon>Diptera</taxon>
        <taxon>Brachycera</taxon>
        <taxon>Muscomorpha</taxon>
        <taxon>Ephydroidea</taxon>
        <taxon>Drosophilidae</taxon>
        <taxon>Drosophila</taxon>
    </lineage>
</organism>
<evidence type="ECO:0000256" key="1">
    <source>
        <dbReference type="SAM" id="SignalP"/>
    </source>
</evidence>
<dbReference type="InterPro" id="IPR003599">
    <property type="entry name" value="Ig_sub"/>
</dbReference>
<dbReference type="AlphaFoldDB" id="A0A484B004"/>
<dbReference type="Proteomes" id="UP000295192">
    <property type="component" value="Unassembled WGS sequence"/>
</dbReference>
<dbReference type="SMART" id="SM00409">
    <property type="entry name" value="IG"/>
    <property type="match status" value="1"/>
</dbReference>
<dbReference type="PANTHER" id="PTHR21261:SF8">
    <property type="entry name" value="BEATEN PATH IA, ISOFORM B-RELATED"/>
    <property type="match status" value="1"/>
</dbReference>
<accession>A0A484B004</accession>
<comment type="caution">
    <text evidence="3">The sequence shown here is derived from an EMBL/GenBank/DDBJ whole genome shotgun (WGS) entry which is preliminary data.</text>
</comment>
<feature type="non-terminal residue" evidence="3">
    <location>
        <position position="186"/>
    </location>
</feature>
<dbReference type="STRING" id="7232.A0A484B004"/>
<dbReference type="InterPro" id="IPR007110">
    <property type="entry name" value="Ig-like_dom"/>
</dbReference>
<feature type="chain" id="PRO_5019862360" description="Ig-like domain-containing protein" evidence="1">
    <location>
        <begin position="22"/>
        <end position="186"/>
    </location>
</feature>
<dbReference type="InterPro" id="IPR013783">
    <property type="entry name" value="Ig-like_fold"/>
</dbReference>
<evidence type="ECO:0000313" key="3">
    <source>
        <dbReference type="EMBL" id="TDG41145.1"/>
    </source>
</evidence>
<dbReference type="OMA" id="CKYMPHG"/>
<dbReference type="PROSITE" id="PS50835">
    <property type="entry name" value="IG_LIKE"/>
    <property type="match status" value="1"/>
</dbReference>
<dbReference type="Gene3D" id="2.60.40.10">
    <property type="entry name" value="Immunoglobulins"/>
    <property type="match status" value="1"/>
</dbReference>
<dbReference type="Pfam" id="PF07686">
    <property type="entry name" value="V-set"/>
    <property type="match status" value="1"/>
</dbReference>
<name>A0A484B004_DRONA</name>
<dbReference type="EMBL" id="LSRL02000404">
    <property type="protein sequence ID" value="TDG41145.1"/>
    <property type="molecule type" value="Genomic_DNA"/>
</dbReference>
<keyword evidence="1" id="KW-0732">Signal</keyword>
<dbReference type="InterPro" id="IPR013106">
    <property type="entry name" value="Ig_V-set"/>
</dbReference>
<proteinExistence type="predicted"/>
<evidence type="ECO:0000259" key="2">
    <source>
        <dbReference type="PROSITE" id="PS50835"/>
    </source>
</evidence>
<feature type="domain" description="Ig-like" evidence="2">
    <location>
        <begin position="26"/>
        <end position="130"/>
    </location>
</feature>
<dbReference type="FunFam" id="2.60.40.10:FF:000437">
    <property type="entry name" value="Beat-IIIc, isoform A"/>
    <property type="match status" value="1"/>
</dbReference>